<evidence type="ECO:0000313" key="3">
    <source>
        <dbReference type="Proteomes" id="UP001527866"/>
    </source>
</evidence>
<name>A0ABT4U766_9ACTN</name>
<dbReference type="EMBL" id="JAQFWQ010000053">
    <property type="protein sequence ID" value="MDA2812556.1"/>
    <property type="molecule type" value="Genomic_DNA"/>
</dbReference>
<dbReference type="Pfam" id="PF02627">
    <property type="entry name" value="CMD"/>
    <property type="match status" value="1"/>
</dbReference>
<evidence type="ECO:0000313" key="2">
    <source>
        <dbReference type="EMBL" id="MDA2812556.1"/>
    </source>
</evidence>
<dbReference type="PANTHER" id="PTHR33570:SF2">
    <property type="entry name" value="CARBOXYMUCONOLACTONE DECARBOXYLASE-LIKE DOMAIN-CONTAINING PROTEIN"/>
    <property type="match status" value="1"/>
</dbReference>
<dbReference type="PANTHER" id="PTHR33570">
    <property type="entry name" value="4-CARBOXYMUCONOLACTONE DECARBOXYLASE FAMILY PROTEIN"/>
    <property type="match status" value="1"/>
</dbReference>
<keyword evidence="3" id="KW-1185">Reference proteome</keyword>
<feature type="domain" description="Carboxymuconolactone decarboxylase-like" evidence="1">
    <location>
        <begin position="135"/>
        <end position="210"/>
    </location>
</feature>
<dbReference type="InterPro" id="IPR003779">
    <property type="entry name" value="CMD-like"/>
</dbReference>
<sequence length="221" mass="23481">MVELPSRPLADIDPEFERMALETGDLTYGLSGTTVREKLLQNLANDICRLQTGLAFRLHVQAAVMHGVAYADLLALVRFTAPYAGYPAAADALARLAGIAAELGLDTAPADPGRGDRRDVPMAGGGDPWMAEFLADRAARAWTEHRLTERERAFIALTTDVCHQALGDSFRLHVRMALEAGAAPGDVRDAVRFCAELGVARAAAALDALDTVLAVSPDGSS</sequence>
<dbReference type="Gene3D" id="1.20.1290.10">
    <property type="entry name" value="AhpD-like"/>
    <property type="match status" value="2"/>
</dbReference>
<proteinExistence type="predicted"/>
<dbReference type="RefSeq" id="WP_270687151.1">
    <property type="nucleotide sequence ID" value="NZ_JAQFWQ010000053.1"/>
</dbReference>
<reference evidence="2 3" key="1">
    <citation type="submission" date="2023-01" db="EMBL/GenBank/DDBJ databases">
        <title>Draft genome sequence of Nocardiopsis sp. RSe5-2 isolated from halophytes.</title>
        <authorList>
            <person name="Duangmal K."/>
            <person name="Chantavorakit T."/>
        </authorList>
    </citation>
    <scope>NUCLEOTIDE SEQUENCE [LARGE SCALE GENOMIC DNA]</scope>
    <source>
        <strain evidence="2 3">RSe5-2</strain>
    </source>
</reference>
<dbReference type="InterPro" id="IPR029032">
    <property type="entry name" value="AhpD-like"/>
</dbReference>
<dbReference type="Proteomes" id="UP001527866">
    <property type="component" value="Unassembled WGS sequence"/>
</dbReference>
<gene>
    <name evidence="2" type="ORF">O4J56_18070</name>
</gene>
<organism evidence="2 3">
    <name type="scientific">Nocardiopsis endophytica</name>
    <dbReference type="NCBI Taxonomy" id="3018445"/>
    <lineage>
        <taxon>Bacteria</taxon>
        <taxon>Bacillati</taxon>
        <taxon>Actinomycetota</taxon>
        <taxon>Actinomycetes</taxon>
        <taxon>Streptosporangiales</taxon>
        <taxon>Nocardiopsidaceae</taxon>
        <taxon>Nocardiopsis</taxon>
    </lineage>
</organism>
<dbReference type="InterPro" id="IPR052512">
    <property type="entry name" value="4CMD/NDH-1_regulator"/>
</dbReference>
<evidence type="ECO:0000259" key="1">
    <source>
        <dbReference type="Pfam" id="PF02627"/>
    </source>
</evidence>
<accession>A0ABT4U766</accession>
<dbReference type="SUPFAM" id="SSF69118">
    <property type="entry name" value="AhpD-like"/>
    <property type="match status" value="1"/>
</dbReference>
<protein>
    <submittedName>
        <fullName evidence="2">Carboxymuconolactone decarboxylase family protein</fullName>
    </submittedName>
</protein>
<comment type="caution">
    <text evidence="2">The sequence shown here is derived from an EMBL/GenBank/DDBJ whole genome shotgun (WGS) entry which is preliminary data.</text>
</comment>